<dbReference type="SUPFAM" id="SSF52821">
    <property type="entry name" value="Rhodanese/Cell cycle control phosphatase"/>
    <property type="match status" value="1"/>
</dbReference>
<dbReference type="InterPro" id="IPR001763">
    <property type="entry name" value="Rhodanese-like_dom"/>
</dbReference>
<dbReference type="SUPFAM" id="SSF69572">
    <property type="entry name" value="Activating enzymes of the ubiquitin-like proteins"/>
    <property type="match status" value="1"/>
</dbReference>
<gene>
    <name evidence="2" type="ORF">OKIOD_LOCUS12786</name>
</gene>
<dbReference type="EMBL" id="OU015567">
    <property type="protein sequence ID" value="CAG5109489.1"/>
    <property type="molecule type" value="Genomic_DNA"/>
</dbReference>
<evidence type="ECO:0000313" key="2">
    <source>
        <dbReference type="EMBL" id="CAG5109489.1"/>
    </source>
</evidence>
<accession>A0ABN7SVV5</accession>
<dbReference type="SMART" id="SM00450">
    <property type="entry name" value="RHOD"/>
    <property type="match status" value="1"/>
</dbReference>
<dbReference type="Gene3D" id="3.40.50.720">
    <property type="entry name" value="NAD(P)-binding Rossmann-like Domain"/>
    <property type="match status" value="1"/>
</dbReference>
<sequence>MTPKKATEALKILAGIENSLCGNMIIYDGLRASTRTIRLRPRRPECKLCGEKREIMELIDYVQFCGMAANDKDKGLNLVPPNERIEVKEIEALRKRGGLIVDVRTEVQFEMCRLPFETFNFPLKKLKRKPELLEEIIEERKAEEVVFLCRKGNDSQLAQVFWKEHTNGKMKTSDVKGGLYAWQEEIDSSFPLY</sequence>
<proteinExistence type="predicted"/>
<dbReference type="Pfam" id="PF00581">
    <property type="entry name" value="Rhodanese"/>
    <property type="match status" value="1"/>
</dbReference>
<dbReference type="InterPro" id="IPR035985">
    <property type="entry name" value="Ubiquitin-activating_enz"/>
</dbReference>
<dbReference type="Gene3D" id="3.40.250.10">
    <property type="entry name" value="Rhodanese-like domain"/>
    <property type="match status" value="1"/>
</dbReference>
<protein>
    <submittedName>
        <fullName evidence="2">Oidioi.mRNA.OKI2018_I69.chr2.g4021.t1.cds</fullName>
    </submittedName>
</protein>
<reference evidence="2 3" key="1">
    <citation type="submission" date="2021-04" db="EMBL/GenBank/DDBJ databases">
        <authorList>
            <person name="Bliznina A."/>
        </authorList>
    </citation>
    <scope>NUCLEOTIDE SEQUENCE [LARGE SCALE GENOMIC DNA]</scope>
</reference>
<evidence type="ECO:0000313" key="3">
    <source>
        <dbReference type="Proteomes" id="UP001158576"/>
    </source>
</evidence>
<dbReference type="InterPro" id="IPR036873">
    <property type="entry name" value="Rhodanese-like_dom_sf"/>
</dbReference>
<evidence type="ECO:0000259" key="1">
    <source>
        <dbReference type="PROSITE" id="PS50206"/>
    </source>
</evidence>
<name>A0ABN7SVV5_OIKDI</name>
<keyword evidence="3" id="KW-1185">Reference proteome</keyword>
<dbReference type="Proteomes" id="UP001158576">
    <property type="component" value="Chromosome 2"/>
</dbReference>
<feature type="domain" description="Rhodanese" evidence="1">
    <location>
        <begin position="94"/>
        <end position="191"/>
    </location>
</feature>
<organism evidence="2 3">
    <name type="scientific">Oikopleura dioica</name>
    <name type="common">Tunicate</name>
    <dbReference type="NCBI Taxonomy" id="34765"/>
    <lineage>
        <taxon>Eukaryota</taxon>
        <taxon>Metazoa</taxon>
        <taxon>Chordata</taxon>
        <taxon>Tunicata</taxon>
        <taxon>Appendicularia</taxon>
        <taxon>Copelata</taxon>
        <taxon>Oikopleuridae</taxon>
        <taxon>Oikopleura</taxon>
    </lineage>
</organism>
<dbReference type="PROSITE" id="PS50206">
    <property type="entry name" value="RHODANESE_3"/>
    <property type="match status" value="1"/>
</dbReference>